<accession>A0A1H7LSQ9</accession>
<dbReference type="Proteomes" id="UP000183015">
    <property type="component" value="Unassembled WGS sequence"/>
</dbReference>
<dbReference type="AlphaFoldDB" id="A0A1H7LSQ9"/>
<keyword evidence="2" id="KW-1185">Reference proteome</keyword>
<name>A0A1H7LSQ9_STRJI</name>
<organism evidence="1 2">
    <name type="scientific">Streptacidiphilus jiangxiensis</name>
    <dbReference type="NCBI Taxonomy" id="235985"/>
    <lineage>
        <taxon>Bacteria</taxon>
        <taxon>Bacillati</taxon>
        <taxon>Actinomycetota</taxon>
        <taxon>Actinomycetes</taxon>
        <taxon>Kitasatosporales</taxon>
        <taxon>Streptomycetaceae</taxon>
        <taxon>Streptacidiphilus</taxon>
    </lineage>
</organism>
<evidence type="ECO:0000313" key="1">
    <source>
        <dbReference type="EMBL" id="SEL02003.1"/>
    </source>
</evidence>
<evidence type="ECO:0000313" key="2">
    <source>
        <dbReference type="Proteomes" id="UP000183015"/>
    </source>
</evidence>
<sequence>MHMGVIGHEDLSDITEMLVRGELWRIVSDCPSHNLVGVTPLRPGPETWFAQAVVDHGGGLEIIGATAHALRAEARAVHRLGPDTALVPALLGLVEELVAVWDGKPGTEIAEAVAEAERIGLYVHHVWPEGSERLAG</sequence>
<reference evidence="2" key="1">
    <citation type="submission" date="2016-10" db="EMBL/GenBank/DDBJ databases">
        <authorList>
            <person name="Varghese N."/>
        </authorList>
    </citation>
    <scope>NUCLEOTIDE SEQUENCE [LARGE SCALE GENOMIC DNA]</scope>
    <source>
        <strain evidence="2">DSM 45096 / BCRC 16803 / CGMCC 4.1857 / CIP 109030 / JCM 12277 / KCTC 19219 / NBRC 100920 / 33214</strain>
    </source>
</reference>
<dbReference type="STRING" id="235985.SAMN05414137_10527"/>
<proteinExistence type="predicted"/>
<gene>
    <name evidence="1" type="ORF">SAMN05414137_10527</name>
</gene>
<dbReference type="OrthoDB" id="3231229at2"/>
<dbReference type="eggNOG" id="ENOG5030I7W">
    <property type="taxonomic scope" value="Bacteria"/>
</dbReference>
<protein>
    <submittedName>
        <fullName evidence="1">Uncharacterized protein</fullName>
    </submittedName>
</protein>
<dbReference type="EMBL" id="FOAZ01000005">
    <property type="protein sequence ID" value="SEL02003.1"/>
    <property type="molecule type" value="Genomic_DNA"/>
</dbReference>
<dbReference type="RefSeq" id="WP_042455740.1">
    <property type="nucleotide sequence ID" value="NZ_BBPN01000038.1"/>
</dbReference>